<gene>
    <name evidence="2" type="ORF">TIFTF001_009408</name>
</gene>
<reference evidence="2" key="1">
    <citation type="submission" date="2023-07" db="EMBL/GenBank/DDBJ databases">
        <title>draft genome sequence of fig (Ficus carica).</title>
        <authorList>
            <person name="Takahashi T."/>
            <person name="Nishimura K."/>
        </authorList>
    </citation>
    <scope>NUCLEOTIDE SEQUENCE</scope>
</reference>
<feature type="region of interest" description="Disordered" evidence="1">
    <location>
        <begin position="1"/>
        <end position="90"/>
    </location>
</feature>
<organism evidence="2 3">
    <name type="scientific">Ficus carica</name>
    <name type="common">Common fig</name>
    <dbReference type="NCBI Taxonomy" id="3494"/>
    <lineage>
        <taxon>Eukaryota</taxon>
        <taxon>Viridiplantae</taxon>
        <taxon>Streptophyta</taxon>
        <taxon>Embryophyta</taxon>
        <taxon>Tracheophyta</taxon>
        <taxon>Spermatophyta</taxon>
        <taxon>Magnoliopsida</taxon>
        <taxon>eudicotyledons</taxon>
        <taxon>Gunneridae</taxon>
        <taxon>Pentapetalae</taxon>
        <taxon>rosids</taxon>
        <taxon>fabids</taxon>
        <taxon>Rosales</taxon>
        <taxon>Moraceae</taxon>
        <taxon>Ficeae</taxon>
        <taxon>Ficus</taxon>
    </lineage>
</organism>
<dbReference type="AlphaFoldDB" id="A0AA88CYY5"/>
<evidence type="ECO:0000313" key="3">
    <source>
        <dbReference type="Proteomes" id="UP001187192"/>
    </source>
</evidence>
<dbReference type="Proteomes" id="UP001187192">
    <property type="component" value="Unassembled WGS sequence"/>
</dbReference>
<name>A0AA88CYY5_FICCA</name>
<evidence type="ECO:0000256" key="1">
    <source>
        <dbReference type="SAM" id="MobiDB-lite"/>
    </source>
</evidence>
<comment type="caution">
    <text evidence="2">The sequence shown here is derived from an EMBL/GenBank/DDBJ whole genome shotgun (WGS) entry which is preliminary data.</text>
</comment>
<accession>A0AA88CYY5</accession>
<keyword evidence="3" id="KW-1185">Reference proteome</keyword>
<protein>
    <submittedName>
        <fullName evidence="2">Uncharacterized protein</fullName>
    </submittedName>
</protein>
<sequence length="90" mass="8894">MVEGWEEGRFPSPGLGRREGVGWSASGEGGQIWSGGVSPTSEGGGLGSSSRGEVGLVGVGGEQGSVASVRGEGLGLRRRRGGRLAGNSPA</sequence>
<dbReference type="EMBL" id="BTGU01000010">
    <property type="protein sequence ID" value="GMN40178.1"/>
    <property type="molecule type" value="Genomic_DNA"/>
</dbReference>
<proteinExistence type="predicted"/>
<evidence type="ECO:0000313" key="2">
    <source>
        <dbReference type="EMBL" id="GMN40178.1"/>
    </source>
</evidence>